<dbReference type="Proteomes" id="UP001149165">
    <property type="component" value="Unassembled WGS sequence"/>
</dbReference>
<name>A0A9W9FWX2_9EURO</name>
<dbReference type="EMBL" id="JAPQKH010000003">
    <property type="protein sequence ID" value="KAJ5107883.1"/>
    <property type="molecule type" value="Genomic_DNA"/>
</dbReference>
<dbReference type="GO" id="GO:0001682">
    <property type="term" value="P:tRNA 5'-leader removal"/>
    <property type="evidence" value="ECO:0007669"/>
    <property type="project" value="InterPro"/>
</dbReference>
<dbReference type="GO" id="GO:0000172">
    <property type="term" value="C:ribonuclease MRP complex"/>
    <property type="evidence" value="ECO:0007669"/>
    <property type="project" value="TreeGrafter"/>
</dbReference>
<reference evidence="1" key="2">
    <citation type="journal article" date="2023" name="IMA Fungus">
        <title>Comparative genomic study of the Penicillium genus elucidates a diverse pangenome and 15 lateral gene transfer events.</title>
        <authorList>
            <person name="Petersen C."/>
            <person name="Sorensen T."/>
            <person name="Nielsen M.R."/>
            <person name="Sondergaard T.E."/>
            <person name="Sorensen J.L."/>
            <person name="Fitzpatrick D.A."/>
            <person name="Frisvad J.C."/>
            <person name="Nielsen K.L."/>
        </authorList>
    </citation>
    <scope>NUCLEOTIDE SEQUENCE</scope>
    <source>
        <strain evidence="1">IBT 30069</strain>
    </source>
</reference>
<dbReference type="GO" id="GO:0030681">
    <property type="term" value="C:multimeric ribonuclease P complex"/>
    <property type="evidence" value="ECO:0007669"/>
    <property type="project" value="TreeGrafter"/>
</dbReference>
<dbReference type="GO" id="GO:0000171">
    <property type="term" value="F:ribonuclease MRP activity"/>
    <property type="evidence" value="ECO:0007669"/>
    <property type="project" value="TreeGrafter"/>
</dbReference>
<organism evidence="1 2">
    <name type="scientific">Penicillium angulare</name>
    <dbReference type="NCBI Taxonomy" id="116970"/>
    <lineage>
        <taxon>Eukaryota</taxon>
        <taxon>Fungi</taxon>
        <taxon>Dikarya</taxon>
        <taxon>Ascomycota</taxon>
        <taxon>Pezizomycotina</taxon>
        <taxon>Eurotiomycetes</taxon>
        <taxon>Eurotiomycetidae</taxon>
        <taxon>Eurotiales</taxon>
        <taxon>Aspergillaceae</taxon>
        <taxon>Penicillium</taxon>
    </lineage>
</organism>
<evidence type="ECO:0000313" key="2">
    <source>
        <dbReference type="Proteomes" id="UP001149165"/>
    </source>
</evidence>
<proteinExistence type="predicted"/>
<reference evidence="1" key="1">
    <citation type="submission" date="2022-11" db="EMBL/GenBank/DDBJ databases">
        <authorList>
            <person name="Petersen C."/>
        </authorList>
    </citation>
    <scope>NUCLEOTIDE SEQUENCE</scope>
    <source>
        <strain evidence="1">IBT 30069</strain>
    </source>
</reference>
<dbReference type="Pfam" id="PF08584">
    <property type="entry name" value="Ribonuc_P_40"/>
    <property type="match status" value="1"/>
</dbReference>
<dbReference type="AlphaFoldDB" id="A0A9W9FWX2"/>
<keyword evidence="2" id="KW-1185">Reference proteome</keyword>
<dbReference type="GO" id="GO:0004526">
    <property type="term" value="F:ribonuclease P activity"/>
    <property type="evidence" value="ECO:0007669"/>
    <property type="project" value="TreeGrafter"/>
</dbReference>
<evidence type="ECO:0000313" key="1">
    <source>
        <dbReference type="EMBL" id="KAJ5107883.1"/>
    </source>
</evidence>
<dbReference type="PANTHER" id="PTHR15396">
    <property type="entry name" value="RIBONUCLEASE P PROTEIN SUBUNIT P40"/>
    <property type="match status" value="1"/>
</dbReference>
<gene>
    <name evidence="1" type="ORF">N7456_004558</name>
</gene>
<dbReference type="InterPro" id="IPR013893">
    <property type="entry name" value="RNase_P_Rpp40"/>
</dbReference>
<dbReference type="OrthoDB" id="63112at2759"/>
<accession>A0A9W9FWX2</accession>
<protein>
    <submittedName>
        <fullName evidence="1">Uncharacterized protein</fullName>
    </submittedName>
</protein>
<dbReference type="GO" id="GO:0000447">
    <property type="term" value="P:endonucleolytic cleavage in ITS1 to separate SSU-rRNA from 5.8S rRNA and LSU-rRNA from tricistronic rRNA transcript (SSU-rRNA, 5.8S rRNA, LSU-rRNA)"/>
    <property type="evidence" value="ECO:0007669"/>
    <property type="project" value="TreeGrafter"/>
</dbReference>
<comment type="caution">
    <text evidence="1">The sequence shown here is derived from an EMBL/GenBank/DDBJ whole genome shotgun (WGS) entry which is preliminary data.</text>
</comment>
<sequence length="387" mass="43282">MLDFEDDASRREKCFTTVAQLPTFIDPKQIASRKSPFSAILNHPFVHTVEVILPEDTYSSIKAPLEAKLQKIQSARVFMYPSDILEHDFFNKYIKSGNIIMISEGRSGSDTVFTLSDGLLKVELGKEIYERTGLVGKPVRSGGRKHAKERFVIELNLRLPSMLHGKKGFDRIVWAFKNVLNQSMSWLFCDLSSTSETHNESQPIERHFPQWIDCAPLQNSFGRVLVPSLSGLVSTNMPEVELQDACGSLSEWIAMVQLQSLRVSVDDDVDPFLSRYSVPGGVEDASIRDLVSLRWHALISPQWTINLISSLLSQIGKSSSWFVLSAFALDKQAVEGRDGFTIAAAPNICSPVQTDTKDRGIEVSNNYYSICWEYVGATTIEPSIVEP</sequence>
<dbReference type="PANTHER" id="PTHR15396:SF1">
    <property type="entry name" value="RIBONUCLEASE P PROTEIN SUBUNIT P40"/>
    <property type="match status" value="1"/>
</dbReference>